<dbReference type="EMBL" id="JACFYX010000006">
    <property type="protein sequence ID" value="MBG0835118.1"/>
    <property type="molecule type" value="Genomic_DNA"/>
</dbReference>
<organism evidence="1 2">
    <name type="scientific">Pseudomonas chaetocerotis</name>
    <dbReference type="NCBI Taxonomy" id="2758695"/>
    <lineage>
        <taxon>Bacteria</taxon>
        <taxon>Pseudomonadati</taxon>
        <taxon>Pseudomonadota</taxon>
        <taxon>Gammaproteobacteria</taxon>
        <taxon>Pseudomonadales</taxon>
        <taxon>Pseudomonadaceae</taxon>
        <taxon>Pseudomonas</taxon>
    </lineage>
</organism>
<accession>A0A931D385</accession>
<comment type="caution">
    <text evidence="1">The sequence shown here is derived from an EMBL/GenBank/DDBJ whole genome shotgun (WGS) entry which is preliminary data.</text>
</comment>
<sequence>MAEQIQVPEGFRLDAQGRHVPESMIKPLDLMRDELVMAIVGKTQELNQALVDFKAKVFGEVDALVAVAADEYGAKLGGAKGNVTLFSYDGRFKVVRAKADNIRFDERLQGAKALIDECLQEWVKGSRPEIITLINDAFKVDQAGNIRTGSVLALRRLEITDERWIRAMQAISDAVTVVTTSSYVRVYERVGDTDRYEPISLDIAKV</sequence>
<name>A0A931D385_9PSED</name>
<reference evidence="1" key="1">
    <citation type="submission" date="2020-07" db="EMBL/GenBank/DDBJ databases">
        <title>Pseudomonas chaetoceroseae sp. nov., a new member of the Pseudomonas oleovorans group isolated from a culture of Chaetoceros calcitrans.</title>
        <authorList>
            <person name="Girard L."/>
            <person name="Lood C."/>
            <person name="De Mot R."/>
            <person name="Baudart J."/>
        </authorList>
    </citation>
    <scope>NUCLEOTIDE SEQUENCE</scope>
    <source>
        <strain evidence="1">536</strain>
    </source>
</reference>
<gene>
    <name evidence="1" type="ORF">H3221_08330</name>
</gene>
<dbReference type="AlphaFoldDB" id="A0A931D385"/>
<dbReference type="InterPro" id="IPR021505">
    <property type="entry name" value="Phage_B3_Orf6"/>
</dbReference>
<protein>
    <submittedName>
        <fullName evidence="1">DUF3164 family protein</fullName>
    </submittedName>
</protein>
<dbReference type="RefSeq" id="WP_196474662.1">
    <property type="nucleotide sequence ID" value="NZ_JACFYX020000006.1"/>
</dbReference>
<dbReference type="Proteomes" id="UP000596932">
    <property type="component" value="Unassembled WGS sequence"/>
</dbReference>
<evidence type="ECO:0000313" key="1">
    <source>
        <dbReference type="EMBL" id="MBG0835118.1"/>
    </source>
</evidence>
<evidence type="ECO:0000313" key="2">
    <source>
        <dbReference type="Proteomes" id="UP000596932"/>
    </source>
</evidence>
<dbReference type="Pfam" id="PF11363">
    <property type="entry name" value="DUF3164"/>
    <property type="match status" value="1"/>
</dbReference>
<keyword evidence="2" id="KW-1185">Reference proteome</keyword>
<proteinExistence type="predicted"/>